<evidence type="ECO:0000313" key="3">
    <source>
        <dbReference type="Proteomes" id="UP000006844"/>
    </source>
</evidence>
<dbReference type="InterPro" id="IPR042217">
    <property type="entry name" value="T4SS_VirB10/TrbI"/>
</dbReference>
<proteinExistence type="predicted"/>
<organism evidence="2 3">
    <name type="scientific">Terriglobus saanensis (strain ATCC BAA-1853 / DSM 23119 / SP1PR4)</name>
    <dbReference type="NCBI Taxonomy" id="401053"/>
    <lineage>
        <taxon>Bacteria</taxon>
        <taxon>Pseudomonadati</taxon>
        <taxon>Acidobacteriota</taxon>
        <taxon>Terriglobia</taxon>
        <taxon>Terriglobales</taxon>
        <taxon>Acidobacteriaceae</taxon>
        <taxon>Terriglobus</taxon>
    </lineage>
</organism>
<dbReference type="Proteomes" id="UP000006844">
    <property type="component" value="Chromosome"/>
</dbReference>
<accession>E8UX07</accession>
<sequence length="424" mass="45242">MKIPAVFLAFWTLSAGASVTLPTGTPLAVRIDGNLPMHAGAEIRGHLIYAIYENNRIAIPENTVVRGHVMELTPDRSKRVHARLRGDFTPFHVPIVEFSAIEMPDGTVLAVTTGAATNGAPIYRVVAPPPKKGGFVRQQMDMVKQAAKDRVAVITGPDKGDRLKQLLYSQLPYHPERIVKGTAWTVETSAPLEMIQGTTDAVTPLPAVETPEKPPTWIVQAYLADAISSGESKAGQPIRAIVAAPVLNPDGTVAVPQGSVLTGTISQTRKARSFGRAGELRFNFRQLTVPGGTAQSVQTSIKGADIAGDLAMTSEGEVKPKPKDKLVVPLILLSLAARPLDHDGHHQIAKNAGASNAIGVLGFIIGTAAQKPYLAAGIGYYGATISLYERIFRKGEEISFPKDTRVVLQTTARRSAAMPLGKPQ</sequence>
<protein>
    <submittedName>
        <fullName evidence="2">Uncharacterized protein</fullName>
    </submittedName>
</protein>
<evidence type="ECO:0000313" key="2">
    <source>
        <dbReference type="EMBL" id="ADV81894.1"/>
    </source>
</evidence>
<dbReference type="STRING" id="401053.AciPR4_1063"/>
<dbReference type="OrthoDB" id="113997at2"/>
<dbReference type="Gene3D" id="2.40.128.260">
    <property type="entry name" value="Type IV secretion system, VirB10/TraB/TrbI"/>
    <property type="match status" value="1"/>
</dbReference>
<keyword evidence="3" id="KW-1185">Reference proteome</keyword>
<dbReference type="RefSeq" id="WP_013567627.1">
    <property type="nucleotide sequence ID" value="NC_014963.1"/>
</dbReference>
<dbReference type="AlphaFoldDB" id="E8UX07"/>
<feature type="signal peptide" evidence="1">
    <location>
        <begin position="1"/>
        <end position="17"/>
    </location>
</feature>
<evidence type="ECO:0000256" key="1">
    <source>
        <dbReference type="SAM" id="SignalP"/>
    </source>
</evidence>
<name>E8UX07_TERSS</name>
<dbReference type="EMBL" id="CP002467">
    <property type="protein sequence ID" value="ADV81894.1"/>
    <property type="molecule type" value="Genomic_DNA"/>
</dbReference>
<feature type="chain" id="PRO_5003232161" evidence="1">
    <location>
        <begin position="18"/>
        <end position="424"/>
    </location>
</feature>
<keyword evidence="1" id="KW-0732">Signal</keyword>
<dbReference type="eggNOG" id="COG3409">
    <property type="taxonomic scope" value="Bacteria"/>
</dbReference>
<reference evidence="2 3" key="1">
    <citation type="journal article" date="2012" name="Stand. Genomic Sci.">
        <title>Complete genome sequence of Terriglobus saanensis type strain SP1PR4(T), an Acidobacteria from tundra soil.</title>
        <authorList>
            <person name="Rawat S.R."/>
            <person name="Mannisto M.K."/>
            <person name="Starovoytov V."/>
            <person name="Goodwin L."/>
            <person name="Nolan M."/>
            <person name="Hauser L."/>
            <person name="Land M."/>
            <person name="Davenport K.W."/>
            <person name="Woyke T."/>
            <person name="Haggblom M.M."/>
        </authorList>
    </citation>
    <scope>NUCLEOTIDE SEQUENCE</scope>
    <source>
        <strain evidence="3">ATCC BAA-1853 / DSM 23119 / SP1PR4</strain>
    </source>
</reference>
<dbReference type="HOGENOM" id="CLU_047236_0_0_0"/>
<dbReference type="KEGG" id="tsa:AciPR4_1063"/>
<gene>
    <name evidence="2" type="ordered locus">AciPR4_1063</name>
</gene>